<reference evidence="11" key="1">
    <citation type="submission" date="2017-04" db="EMBL/GenBank/DDBJ databases">
        <authorList>
            <person name="Varghese N."/>
            <person name="Submissions S."/>
        </authorList>
    </citation>
    <scope>NUCLEOTIDE SEQUENCE [LARGE SCALE GENOMIC DNA]</scope>
    <source>
        <strain evidence="11">LMG 29540</strain>
    </source>
</reference>
<evidence type="ECO:0000313" key="10">
    <source>
        <dbReference type="EMBL" id="SMG59723.1"/>
    </source>
</evidence>
<dbReference type="SUPFAM" id="SSF53067">
    <property type="entry name" value="Actin-like ATPase domain"/>
    <property type="match status" value="2"/>
</dbReference>
<feature type="site" description="Important for activity" evidence="6">
    <location>
        <position position="11"/>
    </location>
</feature>
<dbReference type="InterPro" id="IPR018485">
    <property type="entry name" value="FGGY_C"/>
</dbReference>
<gene>
    <name evidence="6 7" type="primary">xylB</name>
    <name evidence="10" type="ORF">SAMN06265784_1144</name>
</gene>
<evidence type="ECO:0000313" key="11">
    <source>
        <dbReference type="Proteomes" id="UP000193228"/>
    </source>
</evidence>
<keyword evidence="5 6" id="KW-0067">ATP-binding</keyword>
<dbReference type="InterPro" id="IPR006000">
    <property type="entry name" value="Xylulokinase"/>
</dbReference>
<dbReference type="NCBIfam" id="TIGR01312">
    <property type="entry name" value="XylB"/>
    <property type="match status" value="1"/>
</dbReference>
<dbReference type="Pfam" id="PF02782">
    <property type="entry name" value="FGGY_C"/>
    <property type="match status" value="1"/>
</dbReference>
<dbReference type="InterPro" id="IPR043129">
    <property type="entry name" value="ATPase_NBD"/>
</dbReference>
<evidence type="ECO:0000256" key="1">
    <source>
        <dbReference type="ARBA" id="ARBA00009156"/>
    </source>
</evidence>
<dbReference type="EC" id="2.7.1.17" evidence="6 7"/>
<dbReference type="CDD" id="cd07808">
    <property type="entry name" value="ASKHA_NBD_FGGY_EcXK-like"/>
    <property type="match status" value="1"/>
</dbReference>
<evidence type="ECO:0000256" key="2">
    <source>
        <dbReference type="ARBA" id="ARBA00022679"/>
    </source>
</evidence>
<evidence type="ECO:0000259" key="9">
    <source>
        <dbReference type="Pfam" id="PF02782"/>
    </source>
</evidence>
<dbReference type="GO" id="GO:0005524">
    <property type="term" value="F:ATP binding"/>
    <property type="evidence" value="ECO:0007669"/>
    <property type="project" value="UniProtKB-UniRule"/>
</dbReference>
<dbReference type="HAMAP" id="MF_02220">
    <property type="entry name" value="XylB"/>
    <property type="match status" value="1"/>
</dbReference>
<name>A0A1X7M2G6_9BURK</name>
<accession>A0A1X7M2G6</accession>
<evidence type="ECO:0000256" key="6">
    <source>
        <dbReference type="HAMAP-Rule" id="MF_02220"/>
    </source>
</evidence>
<evidence type="ECO:0000256" key="5">
    <source>
        <dbReference type="ARBA" id="ARBA00022840"/>
    </source>
</evidence>
<dbReference type="AlphaFoldDB" id="A0A1X7M2G6"/>
<dbReference type="PANTHER" id="PTHR43095">
    <property type="entry name" value="SUGAR KINASE"/>
    <property type="match status" value="1"/>
</dbReference>
<keyword evidence="6 7" id="KW-0119">Carbohydrate metabolism</keyword>
<dbReference type="EMBL" id="FXAT01000014">
    <property type="protein sequence ID" value="SMG59723.1"/>
    <property type="molecule type" value="Genomic_DNA"/>
</dbReference>
<feature type="active site" description="Proton acceptor" evidence="6">
    <location>
        <position position="241"/>
    </location>
</feature>
<sequence>MISDPISLGVDLGTSELKALMLDEAGAIVGSAAVPIPTSHPRKDWSEQDPRDWWNACVTALDTLRRNDPAAYARITCIGLSGQMHGAVLVDARNECLRPAILWNDGRSSNEAALLAESFSADLAALGCLPMAGLTAPKLLWLKSHEPDVHGAIDCVMSPKDYLRLRLTGRRLTDMSDAAGTLWLDVRQREWFEPMIAATGLRREQLPELIEGTAAGGTLLASIADQLHLGRTVVVAGGAGDNPASSIGIGACVPGRSFVTLGTSAAVVTTTDRPLAGIAHGVHGFCHAIPGRWYAMGAILSGASCLKWAAKLLAAGREPDLLASLSAEIPGDGAVPVDAPIFLPYLAGERTPHNDPQLRGGFLGLALDTSASSLGYAVLEGVAFALRDALASIEASGVAVGSCSLVGGGARSGYWAQLLADVLGRELHTLIGSEFAAGIGAARLGFAAYGIDSQQLARALPVKDTYSPQVSRTGTLEERYCAFRSLVPAAQSLGRVRHAAAVRAAEAR</sequence>
<dbReference type="Gene3D" id="3.30.420.40">
    <property type="match status" value="2"/>
</dbReference>
<comment type="function">
    <text evidence="6">Catalyzes the phosphorylation of D-xylulose to D-xylulose 5-phosphate.</text>
</comment>
<comment type="catalytic activity">
    <reaction evidence="6 7">
        <text>D-xylulose + ATP = D-xylulose 5-phosphate + ADP + H(+)</text>
        <dbReference type="Rhea" id="RHEA:10964"/>
        <dbReference type="ChEBI" id="CHEBI:15378"/>
        <dbReference type="ChEBI" id="CHEBI:17140"/>
        <dbReference type="ChEBI" id="CHEBI:30616"/>
        <dbReference type="ChEBI" id="CHEBI:57737"/>
        <dbReference type="ChEBI" id="CHEBI:456216"/>
        <dbReference type="EC" id="2.7.1.17"/>
    </reaction>
</comment>
<evidence type="ECO:0000256" key="7">
    <source>
        <dbReference type="RuleBase" id="RU364073"/>
    </source>
</evidence>
<feature type="domain" description="Carbohydrate kinase FGGY N-terminal" evidence="8">
    <location>
        <begin position="7"/>
        <end position="248"/>
    </location>
</feature>
<feature type="binding site" evidence="6">
    <location>
        <begin position="84"/>
        <end position="85"/>
    </location>
    <ligand>
        <name>substrate</name>
    </ligand>
</feature>
<organism evidence="10 11">
    <name type="scientific">Paraburkholderia susongensis</name>
    <dbReference type="NCBI Taxonomy" id="1515439"/>
    <lineage>
        <taxon>Bacteria</taxon>
        <taxon>Pseudomonadati</taxon>
        <taxon>Pseudomonadota</taxon>
        <taxon>Betaproteobacteria</taxon>
        <taxon>Burkholderiales</taxon>
        <taxon>Burkholderiaceae</taxon>
        <taxon>Paraburkholderia</taxon>
    </lineage>
</organism>
<keyword evidence="3 6" id="KW-0547">Nucleotide-binding</keyword>
<comment type="similarity">
    <text evidence="1 6 7">Belongs to the FGGY kinase family.</text>
</comment>
<dbReference type="PANTHER" id="PTHR43095:SF6">
    <property type="entry name" value="XYLULOSE KINASE"/>
    <property type="match status" value="1"/>
</dbReference>
<dbReference type="InterPro" id="IPR018484">
    <property type="entry name" value="FGGY_N"/>
</dbReference>
<keyword evidence="2 6" id="KW-0808">Transferase</keyword>
<evidence type="ECO:0000256" key="4">
    <source>
        <dbReference type="ARBA" id="ARBA00022777"/>
    </source>
</evidence>
<dbReference type="GO" id="GO:0004856">
    <property type="term" value="F:D-xylulokinase activity"/>
    <property type="evidence" value="ECO:0007669"/>
    <property type="project" value="UniProtKB-UniRule"/>
</dbReference>
<dbReference type="InterPro" id="IPR050406">
    <property type="entry name" value="FGGY_Carb_Kinase"/>
</dbReference>
<feature type="domain" description="Carbohydrate kinase FGGY C-terminal" evidence="9">
    <location>
        <begin position="259"/>
        <end position="448"/>
    </location>
</feature>
<dbReference type="InterPro" id="IPR000577">
    <property type="entry name" value="Carb_kinase_FGGY"/>
</dbReference>
<dbReference type="GO" id="GO:0005998">
    <property type="term" value="P:xylulose catabolic process"/>
    <property type="evidence" value="ECO:0007669"/>
    <property type="project" value="UniProtKB-UniRule"/>
</dbReference>
<dbReference type="PIRSF" id="PIRSF000538">
    <property type="entry name" value="GlpK"/>
    <property type="match status" value="1"/>
</dbReference>
<dbReference type="STRING" id="1515439.SAMN06265784_1144"/>
<protein>
    <recommendedName>
        <fullName evidence="6 7">Xylulose kinase</fullName>
        <shortName evidence="6 7">Xylulokinase</shortName>
        <ecNumber evidence="6 7">2.7.1.17</ecNumber>
    </recommendedName>
</protein>
<dbReference type="Proteomes" id="UP000193228">
    <property type="component" value="Unassembled WGS sequence"/>
</dbReference>
<dbReference type="Pfam" id="PF00370">
    <property type="entry name" value="FGGY_N"/>
    <property type="match status" value="1"/>
</dbReference>
<evidence type="ECO:0000256" key="3">
    <source>
        <dbReference type="ARBA" id="ARBA00022741"/>
    </source>
</evidence>
<evidence type="ECO:0000259" key="8">
    <source>
        <dbReference type="Pfam" id="PF00370"/>
    </source>
</evidence>
<dbReference type="GO" id="GO:0042732">
    <property type="term" value="P:D-xylose metabolic process"/>
    <property type="evidence" value="ECO:0007669"/>
    <property type="project" value="UniProtKB-KW"/>
</dbReference>
<proteinExistence type="inferred from homology"/>
<keyword evidence="6 7" id="KW-0859">Xylose metabolism</keyword>
<keyword evidence="4 6" id="KW-0418">Kinase</keyword>
<keyword evidence="11" id="KW-1185">Reference proteome</keyword>